<sequence length="1475" mass="160012">MLTWRREPVLGSLEAPFPAMASEAVDVQQLVADMVPGDVLDLGVSRELLGRLRELEAENSALALANENQREAYERCLDEVANHVVQALLNQKDLREECLKLKKKVLDLERQNRTLSDLFHQKLQLSTEAVPQLQACPQPLSTDAQIGVLETNLVSAPVGLCTSQGSRERPRGGSPASSSLDALSPFLKKKAQILEVLRKLEEADPLLTCPSSHLPLAGHTDFSLQWKAERRWELSTASRGSTLADGVVPSITCGPDAWASRLLVAQNGLEDLLRWKTAGRGPTQENLTVEGSSIMGPEKADCGDIEPSEMVLLPSHCCHESSGPSSSSSSDDSGEQGDVTAPEKDSPLSLLSIITKQESDFRQGADSYLSVMIENGICGTVTEDRGMAITGQRDCETWDSKGGLPLAGTLSRALEREVLREISKAGQSKHAQEPEGTCHGMLEPTQTEAELSSSTSMWQEADKVTEIPSTNCNLALNQQAHALLEAQSQKQTFISTYIPSGCLDNSQQLGDLPCKSLYPATELGSNNKVTSDIVTSPCHGEPRPVPMHSPTKILKFLKMPSASDRTQNPSHLRLSPQLTRSSKIPCRNNYEVYHSPVPSRRSFRGEEISRCGGRGQLPLDGDPATITGISSANSAVPVHCSLVSVRSPPVNPSELFAQHAQKAPNYENILEITNRDSASSLQTCSSHLTHHLIRPVRESEVLEPPHPNSFSLPASPQGTSERSTQGSEPAHSNGTDLFPNSVESKSELEPSERGSSSLPSGFPGSKCSFPVLKPESGKKHLETPAGHLPFQVRLTALGKLKSAESLQPAVFTQPEGKEEPGAERESQVTANNQRNRALLARPCEMSESSPDCVSEPRVYLKRGSGSKSLRQADVCVNGESRVKCYHSNSVGSKAEAANCSPKSDQSSRHRAPPGSPQASRAHGRLPATGNSSKNVRSPHGSPTKMPAKSPLKTSAPRGPINEETKSCSPPAVPLLLQGQEEKQRAQQLSMGRRSVTCADYMPRTPPGTRTTEKLPLSSTLHSAIEEKVMKGIEENMLRLKEQDRAPVVEVKQKNSSGIASWFGLKKSKLPALNRRPEAFKVKEEKRSGVASPSRRDGRTANKKLEVESLNISMLMEKAEDLRKALEAEKAYMRGVSAERSRAHPGGIVMEQTQSELKVIYSKEVTPDNFMRQLLNRVDGKDVCESPLDLKNQLPDFQKVTRESKELPTSRPQRNGIVSHLQHCEDAPEQSEDGNIREEVPSDDSLTESVTSQHFTACGSLTRTLDSGIGTFPPPDYCSGTPNRSVPRLKTNVDVAPIMPAGGPPAPFKVPRKARTLEREVPSIEETFLPGQHHSVPAFHALLSTQEPNGGSRARRTSKDSCISPGPRTQQSKNWTFPNAKAPVSSTEVFLSSSREQVSVRVQAEGRKGCDLPHLTPHAPLAFPGNITRRTPSTSDMGEDGTPDLKSREAVQTGLESSESLSDSLYDSLSSCGSQG</sequence>
<protein>
    <recommendedName>
        <fullName evidence="3">Nck-associated protein 5 C-terminal domain-containing protein</fullName>
    </recommendedName>
</protein>
<feature type="region of interest" description="Disordered" evidence="2">
    <location>
        <begin position="701"/>
        <end position="784"/>
    </location>
</feature>
<dbReference type="EMBL" id="JANPWB010000008">
    <property type="protein sequence ID" value="KAJ1160791.1"/>
    <property type="molecule type" value="Genomic_DNA"/>
</dbReference>
<feature type="region of interest" description="Disordered" evidence="2">
    <location>
        <begin position="160"/>
        <end position="180"/>
    </location>
</feature>
<feature type="region of interest" description="Disordered" evidence="2">
    <location>
        <begin position="890"/>
        <end position="1015"/>
    </location>
</feature>
<feature type="domain" description="Nck-associated protein 5 C-terminal" evidence="3">
    <location>
        <begin position="1021"/>
        <end position="1322"/>
    </location>
</feature>
<feature type="compositionally biased region" description="Basic and acidic residues" evidence="2">
    <location>
        <begin position="815"/>
        <end position="826"/>
    </location>
</feature>
<dbReference type="InterPro" id="IPR032769">
    <property type="entry name" value="NCKAP5_C"/>
</dbReference>
<feature type="region of interest" description="Disordered" evidence="2">
    <location>
        <begin position="805"/>
        <end position="831"/>
    </location>
</feature>
<comment type="caution">
    <text evidence="4">The sequence shown here is derived from an EMBL/GenBank/DDBJ whole genome shotgun (WGS) entry which is preliminary data.</text>
</comment>
<feature type="compositionally biased region" description="Low complexity" evidence="2">
    <location>
        <begin position="315"/>
        <end position="331"/>
    </location>
</feature>
<feature type="compositionally biased region" description="Polar residues" evidence="2">
    <location>
        <begin position="1366"/>
        <end position="1376"/>
    </location>
</feature>
<feature type="region of interest" description="Disordered" evidence="2">
    <location>
        <begin position="315"/>
        <end position="346"/>
    </location>
</feature>
<dbReference type="Pfam" id="PF15246">
    <property type="entry name" value="NCKAP5"/>
    <property type="match status" value="1"/>
</dbReference>
<keyword evidence="1" id="KW-0175">Coiled coil</keyword>
<feature type="compositionally biased region" description="Low complexity" evidence="2">
    <location>
        <begin position="1454"/>
        <end position="1475"/>
    </location>
</feature>
<keyword evidence="5" id="KW-1185">Reference proteome</keyword>
<feature type="region of interest" description="Disordered" evidence="2">
    <location>
        <begin position="1224"/>
        <end position="1244"/>
    </location>
</feature>
<feature type="region of interest" description="Disordered" evidence="2">
    <location>
        <begin position="1082"/>
        <end position="1102"/>
    </location>
</feature>
<feature type="region of interest" description="Disordered" evidence="2">
    <location>
        <begin position="1408"/>
        <end position="1475"/>
    </location>
</feature>
<dbReference type="PANTHER" id="PTHR21740:SF3">
    <property type="entry name" value="NCK-ASSOCIATED PROTEIN 5-LIKE"/>
    <property type="match status" value="1"/>
</dbReference>
<dbReference type="GO" id="GO:0035371">
    <property type="term" value="C:microtubule plus-end"/>
    <property type="evidence" value="ECO:0007669"/>
    <property type="project" value="TreeGrafter"/>
</dbReference>
<evidence type="ECO:0000256" key="1">
    <source>
        <dbReference type="SAM" id="Coils"/>
    </source>
</evidence>
<dbReference type="GO" id="GO:0007019">
    <property type="term" value="P:microtubule depolymerization"/>
    <property type="evidence" value="ECO:0007669"/>
    <property type="project" value="TreeGrafter"/>
</dbReference>
<organism evidence="4 5">
    <name type="scientific">Pleurodeles waltl</name>
    <name type="common">Iberian ribbed newt</name>
    <dbReference type="NCBI Taxonomy" id="8319"/>
    <lineage>
        <taxon>Eukaryota</taxon>
        <taxon>Metazoa</taxon>
        <taxon>Chordata</taxon>
        <taxon>Craniata</taxon>
        <taxon>Vertebrata</taxon>
        <taxon>Euteleostomi</taxon>
        <taxon>Amphibia</taxon>
        <taxon>Batrachia</taxon>
        <taxon>Caudata</taxon>
        <taxon>Salamandroidea</taxon>
        <taxon>Salamandridae</taxon>
        <taxon>Pleurodelinae</taxon>
        <taxon>Pleurodeles</taxon>
    </lineage>
</organism>
<feature type="region of interest" description="Disordered" evidence="2">
    <location>
        <begin position="1346"/>
        <end position="1378"/>
    </location>
</feature>
<dbReference type="Proteomes" id="UP001066276">
    <property type="component" value="Chromosome 4_2"/>
</dbReference>
<name>A0AAV7S751_PLEWA</name>
<proteinExistence type="predicted"/>
<feature type="compositionally biased region" description="Low complexity" evidence="2">
    <location>
        <begin position="754"/>
        <end position="765"/>
    </location>
</feature>
<gene>
    <name evidence="4" type="ORF">NDU88_001284</name>
</gene>
<evidence type="ECO:0000313" key="5">
    <source>
        <dbReference type="Proteomes" id="UP001066276"/>
    </source>
</evidence>
<evidence type="ECO:0000256" key="2">
    <source>
        <dbReference type="SAM" id="MobiDB-lite"/>
    </source>
</evidence>
<dbReference type="InterPro" id="IPR026163">
    <property type="entry name" value="Nckap5l"/>
</dbReference>
<dbReference type="GO" id="GO:0001578">
    <property type="term" value="P:microtubule bundle formation"/>
    <property type="evidence" value="ECO:0007669"/>
    <property type="project" value="TreeGrafter"/>
</dbReference>
<feature type="coiled-coil region" evidence="1">
    <location>
        <begin position="52"/>
        <end position="111"/>
    </location>
</feature>
<dbReference type="PANTHER" id="PTHR21740">
    <property type="entry name" value="NCK-ASSOCIATED PROTEIN 5"/>
    <property type="match status" value="1"/>
</dbReference>
<feature type="compositionally biased region" description="Polar residues" evidence="2">
    <location>
        <begin position="708"/>
        <end position="735"/>
    </location>
</feature>
<accession>A0AAV7S751</accession>
<evidence type="ECO:0000259" key="3">
    <source>
        <dbReference type="Pfam" id="PF15246"/>
    </source>
</evidence>
<reference evidence="4" key="1">
    <citation type="journal article" date="2022" name="bioRxiv">
        <title>Sequencing and chromosome-scale assembly of the giantPleurodeles waltlgenome.</title>
        <authorList>
            <person name="Brown T."/>
            <person name="Elewa A."/>
            <person name="Iarovenko S."/>
            <person name="Subramanian E."/>
            <person name="Araus A.J."/>
            <person name="Petzold A."/>
            <person name="Susuki M."/>
            <person name="Suzuki K.-i.T."/>
            <person name="Hayashi T."/>
            <person name="Toyoda A."/>
            <person name="Oliveira C."/>
            <person name="Osipova E."/>
            <person name="Leigh N.D."/>
            <person name="Simon A."/>
            <person name="Yun M.H."/>
        </authorList>
    </citation>
    <scope>NUCLEOTIDE SEQUENCE</scope>
    <source>
        <strain evidence="4">20211129_DDA</strain>
        <tissue evidence="4">Liver</tissue>
    </source>
</reference>
<evidence type="ECO:0000313" key="4">
    <source>
        <dbReference type="EMBL" id="KAJ1160791.1"/>
    </source>
</evidence>